<keyword evidence="8" id="KW-0472">Membrane</keyword>
<comment type="subcellular location">
    <subcellularLocation>
        <location evidence="2">Cell envelope</location>
    </subcellularLocation>
</comment>
<dbReference type="Proteomes" id="UP000500961">
    <property type="component" value="Chromosome"/>
</dbReference>
<evidence type="ECO:0000256" key="5">
    <source>
        <dbReference type="ARBA" id="ARBA00022801"/>
    </source>
</evidence>
<evidence type="ECO:0000256" key="3">
    <source>
        <dbReference type="ARBA" id="ARBA00022670"/>
    </source>
</evidence>
<keyword evidence="7" id="KW-0482">Metalloprotease</keyword>
<dbReference type="InterPro" id="IPR045834">
    <property type="entry name" value="Csd3_N2"/>
</dbReference>
<dbReference type="EMBL" id="CP041345">
    <property type="protein sequence ID" value="QKG79073.1"/>
    <property type="molecule type" value="Genomic_DNA"/>
</dbReference>
<keyword evidence="6" id="KW-0862">Zinc</keyword>
<keyword evidence="3" id="KW-0645">Protease</keyword>
<evidence type="ECO:0000313" key="12">
    <source>
        <dbReference type="Proteomes" id="UP000500961"/>
    </source>
</evidence>
<dbReference type="CDD" id="cd12797">
    <property type="entry name" value="M23_peptidase"/>
    <property type="match status" value="1"/>
</dbReference>
<dbReference type="InterPro" id="IPR050570">
    <property type="entry name" value="Cell_wall_metabolism_enzyme"/>
</dbReference>
<comment type="cofactor">
    <cofactor evidence="1">
        <name>Zn(2+)</name>
        <dbReference type="ChEBI" id="CHEBI:29105"/>
    </cofactor>
</comment>
<dbReference type="GO" id="GO:0046872">
    <property type="term" value="F:metal ion binding"/>
    <property type="evidence" value="ECO:0007669"/>
    <property type="project" value="UniProtKB-KW"/>
</dbReference>
<protein>
    <submittedName>
        <fullName evidence="11">Peptidoglycan DD-metalloendopeptidase family protein</fullName>
    </submittedName>
</protein>
<dbReference type="Gene3D" id="2.70.70.10">
    <property type="entry name" value="Glucose Permease (Domain IIA)"/>
    <property type="match status" value="1"/>
</dbReference>
<evidence type="ECO:0000256" key="1">
    <source>
        <dbReference type="ARBA" id="ARBA00001947"/>
    </source>
</evidence>
<feature type="domain" description="Csd3-like second N-terminal" evidence="10">
    <location>
        <begin position="172"/>
        <end position="288"/>
    </location>
</feature>
<dbReference type="SUPFAM" id="SSF51261">
    <property type="entry name" value="Duplicated hybrid motif"/>
    <property type="match status" value="1"/>
</dbReference>
<feature type="domain" description="M23ase beta-sheet core" evidence="9">
    <location>
        <begin position="301"/>
        <end position="397"/>
    </location>
</feature>
<dbReference type="Pfam" id="PF19425">
    <property type="entry name" value="Csd3_N2"/>
    <property type="match status" value="1"/>
</dbReference>
<dbReference type="GO" id="GO:0030313">
    <property type="term" value="C:cell envelope"/>
    <property type="evidence" value="ECO:0007669"/>
    <property type="project" value="UniProtKB-SubCell"/>
</dbReference>
<keyword evidence="4" id="KW-0479">Metal-binding</keyword>
<evidence type="ECO:0000256" key="2">
    <source>
        <dbReference type="ARBA" id="ARBA00004196"/>
    </source>
</evidence>
<keyword evidence="8" id="KW-0812">Transmembrane</keyword>
<dbReference type="AlphaFoldDB" id="A0A7D3XYC1"/>
<evidence type="ECO:0000256" key="4">
    <source>
        <dbReference type="ARBA" id="ARBA00022723"/>
    </source>
</evidence>
<dbReference type="InterPro" id="IPR016047">
    <property type="entry name" value="M23ase_b-sheet_dom"/>
</dbReference>
<evidence type="ECO:0000256" key="6">
    <source>
        <dbReference type="ARBA" id="ARBA00022833"/>
    </source>
</evidence>
<dbReference type="InterPro" id="IPR011055">
    <property type="entry name" value="Dup_hybrid_motif"/>
</dbReference>
<keyword evidence="8" id="KW-1133">Transmembrane helix</keyword>
<evidence type="ECO:0000259" key="10">
    <source>
        <dbReference type="Pfam" id="PF19425"/>
    </source>
</evidence>
<dbReference type="Gene3D" id="3.10.450.350">
    <property type="match status" value="1"/>
</dbReference>
<feature type="transmembrane region" description="Helical" evidence="8">
    <location>
        <begin position="22"/>
        <end position="42"/>
    </location>
</feature>
<dbReference type="PANTHER" id="PTHR21666">
    <property type="entry name" value="PEPTIDASE-RELATED"/>
    <property type="match status" value="1"/>
</dbReference>
<dbReference type="KEGG" id="ttz:FHG85_01930"/>
<evidence type="ECO:0000259" key="9">
    <source>
        <dbReference type="Pfam" id="PF01551"/>
    </source>
</evidence>
<evidence type="ECO:0000313" key="11">
    <source>
        <dbReference type="EMBL" id="QKG79073.1"/>
    </source>
</evidence>
<keyword evidence="12" id="KW-1185">Reference proteome</keyword>
<sequence>MLINSFLVVLSQILSLIMLKKVLPILIISVILVFAIDSYVGITELTIPKDQSDESTPEAISVEPITEYGIPVDSFYIEEYRVKRNQTLGKILYNLKVKADLGKFLYNLKPEDFDVRKVKAGHKYKIFYTKDSVQAPAYLVYEASPIDFYVFSLKDSLYVYPFQKDVVPVRKVSEAEIKTSLWVDMKENNLNPQLALDLSDIFAWTVDFFSLYKGDRFRVMYEELYVDSLSVGIGTIYAAWFEHHGERFYAFRFEQDSVATYWDENGNSLRKSFLKAPLRFSRISSRFSRRRFHPVLKIYRPHTGVDYAAPAGTPVMALGDGVIVAKGYNKAAGNYIKIKHNGVYTSGYNHFSRFAKGIKKGMRVKQGQVIGYVGSTGYATGPHLDLRIWKNGSPINPLKLKSPPVEPIRKENMNAFKLVVEKYLALMDSTSISHSDSITLIN</sequence>
<dbReference type="GO" id="GO:0004222">
    <property type="term" value="F:metalloendopeptidase activity"/>
    <property type="evidence" value="ECO:0007669"/>
    <property type="project" value="TreeGrafter"/>
</dbReference>
<gene>
    <name evidence="11" type="ORF">FHG85_01930</name>
</gene>
<organism evidence="11 12">
    <name type="scientific">Tenuifilum thalassicum</name>
    <dbReference type="NCBI Taxonomy" id="2590900"/>
    <lineage>
        <taxon>Bacteria</taxon>
        <taxon>Pseudomonadati</taxon>
        <taxon>Bacteroidota</taxon>
        <taxon>Bacteroidia</taxon>
        <taxon>Bacteroidales</taxon>
        <taxon>Tenuifilaceae</taxon>
        <taxon>Tenuifilum</taxon>
    </lineage>
</organism>
<evidence type="ECO:0000256" key="8">
    <source>
        <dbReference type="SAM" id="Phobius"/>
    </source>
</evidence>
<accession>A0A7D3XYC1</accession>
<dbReference type="Pfam" id="PF01551">
    <property type="entry name" value="Peptidase_M23"/>
    <property type="match status" value="1"/>
</dbReference>
<name>A0A7D3XYC1_9BACT</name>
<dbReference type="PANTHER" id="PTHR21666:SF288">
    <property type="entry name" value="CELL DIVISION PROTEIN YTFB"/>
    <property type="match status" value="1"/>
</dbReference>
<evidence type="ECO:0000256" key="7">
    <source>
        <dbReference type="ARBA" id="ARBA00023049"/>
    </source>
</evidence>
<reference evidence="11 12" key="1">
    <citation type="submission" date="2019-07" db="EMBL/GenBank/DDBJ databases">
        <title>Thalassofilum flectens gen. nov., sp. nov., a novel moderate thermophilic anaerobe from a shallow sea hot spring in Kunashir Island (Russia), representing a new family in the order Bacteroidales, and proposal of Thalassofilacea fam. nov.</title>
        <authorList>
            <person name="Kochetkova T.V."/>
            <person name="Podosokorskaya O.A."/>
            <person name="Novikov A."/>
            <person name="Elcheninov A.G."/>
            <person name="Toshchakov S.V."/>
            <person name="Kublanov I.V."/>
        </authorList>
    </citation>
    <scope>NUCLEOTIDE SEQUENCE [LARGE SCALE GENOMIC DNA]</scope>
    <source>
        <strain evidence="11 12">38-H</strain>
    </source>
</reference>
<keyword evidence="5" id="KW-0378">Hydrolase</keyword>
<proteinExistence type="predicted"/>
<dbReference type="GO" id="GO:0006508">
    <property type="term" value="P:proteolysis"/>
    <property type="evidence" value="ECO:0007669"/>
    <property type="project" value="UniProtKB-KW"/>
</dbReference>